<comment type="caution">
    <text evidence="2">The sequence shown here is derived from an EMBL/GenBank/DDBJ whole genome shotgun (WGS) entry which is preliminary data.</text>
</comment>
<accession>A0A8S9A2Y4</accession>
<dbReference type="EMBL" id="NMPR01000008">
    <property type="protein sequence ID" value="KAA8635856.1"/>
    <property type="molecule type" value="Genomic_DNA"/>
</dbReference>
<gene>
    <name evidence="2" type="ORF">SMACR_01742</name>
</gene>
<keyword evidence="1" id="KW-0812">Transmembrane</keyword>
<evidence type="ECO:0000256" key="1">
    <source>
        <dbReference type="SAM" id="Phobius"/>
    </source>
</evidence>
<dbReference type="Proteomes" id="UP000433876">
    <property type="component" value="Unassembled WGS sequence"/>
</dbReference>
<evidence type="ECO:0000313" key="2">
    <source>
        <dbReference type="EMBL" id="KAA8635856.1"/>
    </source>
</evidence>
<feature type="transmembrane region" description="Helical" evidence="1">
    <location>
        <begin position="114"/>
        <end position="135"/>
    </location>
</feature>
<dbReference type="AlphaFoldDB" id="A0A8S9A2Y4"/>
<proteinExistence type="predicted"/>
<name>A0A8S9A2Y4_SORMA</name>
<keyword evidence="1" id="KW-1133">Transmembrane helix</keyword>
<dbReference type="VEuPathDB" id="FungiDB:SMAC_01742"/>
<evidence type="ECO:0000313" key="3">
    <source>
        <dbReference type="Proteomes" id="UP000433876"/>
    </source>
</evidence>
<organism evidence="2 3">
    <name type="scientific">Sordaria macrospora</name>
    <dbReference type="NCBI Taxonomy" id="5147"/>
    <lineage>
        <taxon>Eukaryota</taxon>
        <taxon>Fungi</taxon>
        <taxon>Dikarya</taxon>
        <taxon>Ascomycota</taxon>
        <taxon>Pezizomycotina</taxon>
        <taxon>Sordariomycetes</taxon>
        <taxon>Sordariomycetidae</taxon>
        <taxon>Sordariales</taxon>
        <taxon>Sordariaceae</taxon>
        <taxon>Sordaria</taxon>
    </lineage>
</organism>
<protein>
    <submittedName>
        <fullName evidence="2">Uncharacterized protein</fullName>
    </submittedName>
</protein>
<sequence length="326" mass="34434">MRSWPRSGYTVMASHRYDDGLEPAPQNFPEVAPPHTHDYYAQQQQHHQYPEVYQDSPPIPKLGPWPYSPPPPSSGYGGATTIAGSTVGSQAHVADAHTTPKSGGKGRMICGCSLLTFVLSCIIALLSAAVIGLAAGTGIEASRANDAVTKLAAYTLANAAMSSTSWSPEISTTATPTSTGGIGSATSLSGVEIDSGCGSRQDKVNGTVYTSLKPLGQLRYRIYCSSDYARDTSKTNDSISIFTGDFEGCMDACAAWTRYVVPKTDRKDPKWNCEAVSFIPAWTNRSTAAAGGATGNCYLKPGPVSIDKLGNKNLNVDVHAALWQSG</sequence>
<dbReference type="OMA" id="WNCEAVS"/>
<keyword evidence="1" id="KW-0472">Membrane</keyword>
<reference evidence="2 3" key="1">
    <citation type="submission" date="2017-07" db="EMBL/GenBank/DDBJ databases">
        <title>Genome sequence of the Sordaria macrospora wild type strain R19027.</title>
        <authorList>
            <person name="Nowrousian M."/>
            <person name="Teichert I."/>
            <person name="Kueck U."/>
        </authorList>
    </citation>
    <scope>NUCLEOTIDE SEQUENCE [LARGE SCALE GENOMIC DNA]</scope>
    <source>
        <strain evidence="2 3">R19027</strain>
        <tissue evidence="2">Mycelium</tissue>
    </source>
</reference>